<dbReference type="OrthoDB" id="2303067at2759"/>
<evidence type="ECO:0000313" key="1">
    <source>
        <dbReference type="EMBL" id="OMJ66614.1"/>
    </source>
</evidence>
<protein>
    <submittedName>
        <fullName evidence="1">Uncharacterized protein</fullName>
    </submittedName>
</protein>
<dbReference type="AlphaFoldDB" id="A0A1R2AQ20"/>
<proteinExistence type="predicted"/>
<dbReference type="Proteomes" id="UP000187209">
    <property type="component" value="Unassembled WGS sequence"/>
</dbReference>
<accession>A0A1R2AQ20</accession>
<comment type="caution">
    <text evidence="1">The sequence shown here is derived from an EMBL/GenBank/DDBJ whole genome shotgun (WGS) entry which is preliminary data.</text>
</comment>
<dbReference type="EMBL" id="MPUH01001675">
    <property type="protein sequence ID" value="OMJ66614.1"/>
    <property type="molecule type" value="Genomic_DNA"/>
</dbReference>
<name>A0A1R2AQ20_9CILI</name>
<gene>
    <name evidence="1" type="ORF">SteCoe_36483</name>
</gene>
<reference evidence="1 2" key="1">
    <citation type="submission" date="2016-11" db="EMBL/GenBank/DDBJ databases">
        <title>The macronuclear genome of Stentor coeruleus: a giant cell with tiny introns.</title>
        <authorList>
            <person name="Slabodnick M."/>
            <person name="Ruby J.G."/>
            <person name="Reiff S.B."/>
            <person name="Swart E.C."/>
            <person name="Gosai S."/>
            <person name="Prabakaran S."/>
            <person name="Witkowska E."/>
            <person name="Larue G.E."/>
            <person name="Fisher S."/>
            <person name="Freeman R.M."/>
            <person name="Gunawardena J."/>
            <person name="Chu W."/>
            <person name="Stover N.A."/>
            <person name="Gregory B.D."/>
            <person name="Nowacki M."/>
            <person name="Derisi J."/>
            <person name="Roy S.W."/>
            <person name="Marshall W.F."/>
            <person name="Sood P."/>
        </authorList>
    </citation>
    <scope>NUCLEOTIDE SEQUENCE [LARGE SCALE GENOMIC DNA]</scope>
    <source>
        <strain evidence="1">WM001</strain>
    </source>
</reference>
<organism evidence="1 2">
    <name type="scientific">Stentor coeruleus</name>
    <dbReference type="NCBI Taxonomy" id="5963"/>
    <lineage>
        <taxon>Eukaryota</taxon>
        <taxon>Sar</taxon>
        <taxon>Alveolata</taxon>
        <taxon>Ciliophora</taxon>
        <taxon>Postciliodesmatophora</taxon>
        <taxon>Heterotrichea</taxon>
        <taxon>Heterotrichida</taxon>
        <taxon>Stentoridae</taxon>
        <taxon>Stentor</taxon>
    </lineage>
</organism>
<evidence type="ECO:0000313" key="2">
    <source>
        <dbReference type="Proteomes" id="UP000187209"/>
    </source>
</evidence>
<keyword evidence="2" id="KW-1185">Reference proteome</keyword>
<sequence>MSWKDLFMSCPAKDCSNTDASFWSHRSCGSRIQINELAELRCSFHRNSSNIFGWSFGCSKHSDHSGKLDYKEPDRIKLLAVLAISLKDKGSELDDEWVIMLVMNLRKKN</sequence>